<protein>
    <submittedName>
        <fullName evidence="3">2-polyprenyl-6-methoxyphenol hydroxylase</fullName>
    </submittedName>
</protein>
<dbReference type="GO" id="GO:0071949">
    <property type="term" value="F:FAD binding"/>
    <property type="evidence" value="ECO:0007669"/>
    <property type="project" value="InterPro"/>
</dbReference>
<dbReference type="SUPFAM" id="SSF51905">
    <property type="entry name" value="FAD/NAD(P)-binding domain"/>
    <property type="match status" value="1"/>
</dbReference>
<dbReference type="EMBL" id="NEVL01000005">
    <property type="protein sequence ID" value="OZI29303.1"/>
    <property type="molecule type" value="Genomic_DNA"/>
</dbReference>
<dbReference type="Gene3D" id="3.50.50.60">
    <property type="entry name" value="FAD/NAD(P)-binding domain"/>
    <property type="match status" value="1"/>
</dbReference>
<evidence type="ECO:0000313" key="3">
    <source>
        <dbReference type="EMBL" id="OZI29303.1"/>
    </source>
</evidence>
<reference evidence="3 4" key="1">
    <citation type="submission" date="2017-05" db="EMBL/GenBank/DDBJ databases">
        <title>Complete and WGS of Bordetella genogroups.</title>
        <authorList>
            <person name="Spilker T."/>
            <person name="LiPuma J."/>
        </authorList>
    </citation>
    <scope>NUCLEOTIDE SEQUENCE [LARGE SCALE GENOMIC DNA]</scope>
    <source>
        <strain evidence="3 4">AU17610</strain>
    </source>
</reference>
<dbReference type="PANTHER" id="PTHR46865:SF8">
    <property type="entry name" value="POSSIBLE OXIDOREDUCTASE"/>
    <property type="match status" value="1"/>
</dbReference>
<dbReference type="InterPro" id="IPR036188">
    <property type="entry name" value="FAD/NAD-bd_sf"/>
</dbReference>
<dbReference type="PANTHER" id="PTHR46865">
    <property type="entry name" value="OXIDOREDUCTASE-RELATED"/>
    <property type="match status" value="1"/>
</dbReference>
<sequence>MPGAAIARAGAVLRAGAGRPGGGHGLAAGGRRGEGRAGRGRLRGALRLADGPRLPDAGRRGFHAVPVRRRRDRGAGRRGRRRAGAIPGLWRLLRAGRGVRRVRRGGGRADRAPHGVSHVFWRTQLTKQAPLAVIAGAGVAGLACAWWLTGAGWRVVLAERAPHLRDGGYMMGLSGPGLYTVRKMGLVPALREVEREIGENVYRDRKGREILRLRYRDLLAQIDWITLRRTDLVRVLHEAVRDRCELRLSCTVADAVQDAQGVDVTLSDGTALRAELLIGADGVRSALRDRVFGAASAAAGADPRLEPLGYRYAAYEVDNAAGLARDFVSYATVGHQVEYHGLGDGRMAALHVWRSVESGAVPAPQRRAMLEALAAGTHPEVARNLARLPADAPIVMDDLAMVDMPRWHAGRILLAGDAAHSLSLISGQGAGMALASAAVLAQTLAQAPLAQALQAHDARLRPIIARLQTRSRQLAPVYVPASAWSFALRNAAMRWLPQVLLKRYFLSGLKSEHEAAQALA</sequence>
<evidence type="ECO:0000259" key="2">
    <source>
        <dbReference type="Pfam" id="PF01494"/>
    </source>
</evidence>
<accession>A0A261RYE8</accession>
<dbReference type="Pfam" id="PF01494">
    <property type="entry name" value="FAD_binding_3"/>
    <property type="match status" value="1"/>
</dbReference>
<evidence type="ECO:0000313" key="4">
    <source>
        <dbReference type="Proteomes" id="UP000217005"/>
    </source>
</evidence>
<name>A0A261RYE8_9BORD</name>
<organism evidence="3 4">
    <name type="scientific">Bordetella genomosp. 1</name>
    <dbReference type="NCBI Taxonomy" id="1395607"/>
    <lineage>
        <taxon>Bacteria</taxon>
        <taxon>Pseudomonadati</taxon>
        <taxon>Pseudomonadota</taxon>
        <taxon>Betaproteobacteria</taxon>
        <taxon>Burkholderiales</taxon>
        <taxon>Alcaligenaceae</taxon>
        <taxon>Bordetella</taxon>
    </lineage>
</organism>
<evidence type="ECO:0000256" key="1">
    <source>
        <dbReference type="SAM" id="MobiDB-lite"/>
    </source>
</evidence>
<dbReference type="InterPro" id="IPR002938">
    <property type="entry name" value="FAD-bd"/>
</dbReference>
<feature type="region of interest" description="Disordered" evidence="1">
    <location>
        <begin position="15"/>
        <end position="41"/>
    </location>
</feature>
<comment type="caution">
    <text evidence="3">The sequence shown here is derived from an EMBL/GenBank/DDBJ whole genome shotgun (WGS) entry which is preliminary data.</text>
</comment>
<proteinExistence type="predicted"/>
<dbReference type="PRINTS" id="PR00420">
    <property type="entry name" value="RNGMNOXGNASE"/>
</dbReference>
<gene>
    <name evidence="3" type="ORF">CEG14_22055</name>
</gene>
<dbReference type="Proteomes" id="UP000217005">
    <property type="component" value="Unassembled WGS sequence"/>
</dbReference>
<dbReference type="AlphaFoldDB" id="A0A261RYE8"/>
<feature type="compositionally biased region" description="Gly residues" evidence="1">
    <location>
        <begin position="18"/>
        <end position="30"/>
    </location>
</feature>
<dbReference type="InterPro" id="IPR051704">
    <property type="entry name" value="FAD_aromatic-hydroxylase"/>
</dbReference>
<feature type="domain" description="FAD-binding" evidence="2">
    <location>
        <begin position="133"/>
        <end position="447"/>
    </location>
</feature>